<gene>
    <name evidence="2" type="ORF">CO2235_MP120023</name>
</gene>
<comment type="caution">
    <text evidence="2">The sequence shown here is derived from an EMBL/GenBank/DDBJ whole genome shotgun (WGS) entry which is preliminary data.</text>
</comment>
<dbReference type="Proteomes" id="UP000256862">
    <property type="component" value="Plasmid CO2235_mp"/>
</dbReference>
<accession>A0A375GJG1</accession>
<dbReference type="AlphaFoldDB" id="A0A375GJG1"/>
<reference evidence="2" key="1">
    <citation type="submission" date="2018-01" db="EMBL/GenBank/DDBJ databases">
        <authorList>
            <person name="Clerissi C."/>
        </authorList>
    </citation>
    <scope>NUCLEOTIDE SEQUENCE</scope>
    <source>
        <strain evidence="2">Cupriavidus oxalaticus LMG 2235</strain>
    </source>
</reference>
<protein>
    <submittedName>
        <fullName evidence="2">Uncharacterized protein</fullName>
    </submittedName>
</protein>
<organism evidence="2">
    <name type="scientific">Cupriavidus oxalaticus</name>
    <dbReference type="NCBI Taxonomy" id="96344"/>
    <lineage>
        <taxon>Bacteria</taxon>
        <taxon>Pseudomonadati</taxon>
        <taxon>Pseudomonadota</taxon>
        <taxon>Betaproteobacteria</taxon>
        <taxon>Burkholderiales</taxon>
        <taxon>Burkholderiaceae</taxon>
        <taxon>Cupriavidus</taxon>
    </lineage>
</organism>
<sequence length="88" mass="9872">MRCQSLILGIVVRQHSFILPPTAIYFIRQNFLAAQNDAQPRIAYNGSNRFHVTKTGPGDHRRDDPEHLAAESLPPAARADRCPQQPPD</sequence>
<feature type="region of interest" description="Disordered" evidence="1">
    <location>
        <begin position="48"/>
        <end position="88"/>
    </location>
</feature>
<feature type="compositionally biased region" description="Basic and acidic residues" evidence="1">
    <location>
        <begin position="57"/>
        <end position="69"/>
    </location>
</feature>
<evidence type="ECO:0000256" key="1">
    <source>
        <dbReference type="SAM" id="MobiDB-lite"/>
    </source>
</evidence>
<dbReference type="EMBL" id="OGUS01000135">
    <property type="protein sequence ID" value="SPC19174.1"/>
    <property type="molecule type" value="Genomic_DNA"/>
</dbReference>
<evidence type="ECO:0000313" key="2">
    <source>
        <dbReference type="EMBL" id="SPC19174.1"/>
    </source>
</evidence>
<proteinExistence type="predicted"/>
<name>A0A375GJG1_9BURK</name>